<accession>A0AAE1GPY3</accession>
<name>A0AAE1GPY3_9NEOP</name>
<dbReference type="Pfam" id="PF13920">
    <property type="entry name" value="zf-C3HC4_3"/>
    <property type="match status" value="1"/>
</dbReference>
<reference evidence="5" key="1">
    <citation type="submission" date="2021-07" db="EMBL/GenBank/DDBJ databases">
        <authorList>
            <person name="Catto M.A."/>
            <person name="Jacobson A."/>
            <person name="Kennedy G."/>
            <person name="Labadie P."/>
            <person name="Hunt B.G."/>
            <person name="Srinivasan R."/>
        </authorList>
    </citation>
    <scope>NUCLEOTIDE SEQUENCE</scope>
    <source>
        <strain evidence="5">PL_HMW_Pooled</strain>
        <tissue evidence="5">Head</tissue>
    </source>
</reference>
<comment type="caution">
    <text evidence="5">The sequence shown here is derived from an EMBL/GenBank/DDBJ whole genome shotgun (WGS) entry which is preliminary data.</text>
</comment>
<dbReference type="InterPro" id="IPR013083">
    <property type="entry name" value="Znf_RING/FYVE/PHD"/>
</dbReference>
<evidence type="ECO:0000256" key="3">
    <source>
        <dbReference type="ARBA" id="ARBA00022833"/>
    </source>
</evidence>
<evidence type="ECO:0000313" key="6">
    <source>
        <dbReference type="Proteomes" id="UP001219518"/>
    </source>
</evidence>
<dbReference type="Gene3D" id="3.30.40.10">
    <property type="entry name" value="Zinc/RING finger domain, C3HC4 (zinc finger)"/>
    <property type="match status" value="1"/>
</dbReference>
<evidence type="ECO:0000256" key="2">
    <source>
        <dbReference type="ARBA" id="ARBA00022771"/>
    </source>
</evidence>
<keyword evidence="2" id="KW-0863">Zinc-finger</keyword>
<dbReference type="EMBL" id="JAHWGI010000011">
    <property type="protein sequence ID" value="KAK3907421.1"/>
    <property type="molecule type" value="Genomic_DNA"/>
</dbReference>
<organism evidence="5 6">
    <name type="scientific">Frankliniella fusca</name>
    <dbReference type="NCBI Taxonomy" id="407009"/>
    <lineage>
        <taxon>Eukaryota</taxon>
        <taxon>Metazoa</taxon>
        <taxon>Ecdysozoa</taxon>
        <taxon>Arthropoda</taxon>
        <taxon>Hexapoda</taxon>
        <taxon>Insecta</taxon>
        <taxon>Pterygota</taxon>
        <taxon>Neoptera</taxon>
        <taxon>Paraneoptera</taxon>
        <taxon>Thysanoptera</taxon>
        <taxon>Terebrantia</taxon>
        <taxon>Thripoidea</taxon>
        <taxon>Thripidae</taxon>
        <taxon>Frankliniella</taxon>
    </lineage>
</organism>
<proteinExistence type="predicted"/>
<dbReference type="SUPFAM" id="SSF57850">
    <property type="entry name" value="RING/U-box"/>
    <property type="match status" value="1"/>
</dbReference>
<feature type="region of interest" description="Disordered" evidence="4">
    <location>
        <begin position="112"/>
        <end position="147"/>
    </location>
</feature>
<keyword evidence="3" id="KW-0862">Zinc</keyword>
<dbReference type="PANTHER" id="PTHR46858">
    <property type="entry name" value="OS05G0521000 PROTEIN"/>
    <property type="match status" value="1"/>
</dbReference>
<dbReference type="GO" id="GO:0043066">
    <property type="term" value="P:negative regulation of apoptotic process"/>
    <property type="evidence" value="ECO:0007669"/>
    <property type="project" value="TreeGrafter"/>
</dbReference>
<dbReference type="Proteomes" id="UP001219518">
    <property type="component" value="Unassembled WGS sequence"/>
</dbReference>
<reference evidence="5" key="2">
    <citation type="journal article" date="2023" name="BMC Genomics">
        <title>Pest status, molecular evolution, and epigenetic factors derived from the genome assembly of Frankliniella fusca, a thysanopteran phytovirus vector.</title>
        <authorList>
            <person name="Catto M.A."/>
            <person name="Labadie P.E."/>
            <person name="Jacobson A.L."/>
            <person name="Kennedy G.G."/>
            <person name="Srinivasan R."/>
            <person name="Hunt B.G."/>
        </authorList>
    </citation>
    <scope>NUCLEOTIDE SEQUENCE</scope>
    <source>
        <strain evidence="5">PL_HMW_Pooled</strain>
    </source>
</reference>
<dbReference type="PROSITE" id="PS51257">
    <property type="entry name" value="PROKAR_LIPOPROTEIN"/>
    <property type="match status" value="1"/>
</dbReference>
<protein>
    <submittedName>
        <fullName evidence="5">Protein Mdm4</fullName>
    </submittedName>
</protein>
<gene>
    <name evidence="5" type="ORF">KUF71_002920</name>
</gene>
<sequence>MVPCIRLQSESELSDFAESVFSSQMNLTASCQDTPDTESSFIESEFSVGSSASSMPSLPEVSSGPEDSYSIFQLAAPKHARKCIKCNISDRISSLPFCRRCYLNRKRFFPPRPVSKRKRRHSDDSTPASKRPMLDSSHSEAQDSDQNPSLCGCCMEAPCDGVFIHGEVGHQIFCYKCAHRVWLERKLCPYCNRTISKVIKLFRVVME</sequence>
<dbReference type="GO" id="GO:0061630">
    <property type="term" value="F:ubiquitin protein ligase activity"/>
    <property type="evidence" value="ECO:0007669"/>
    <property type="project" value="TreeGrafter"/>
</dbReference>
<evidence type="ECO:0000256" key="1">
    <source>
        <dbReference type="ARBA" id="ARBA00022723"/>
    </source>
</evidence>
<dbReference type="PANTHER" id="PTHR46858:SF5">
    <property type="entry name" value="E3 UBIQUITIN-PROTEIN LIGASE APD1-RELATED"/>
    <property type="match status" value="1"/>
</dbReference>
<dbReference type="GO" id="GO:0010468">
    <property type="term" value="P:regulation of gene expression"/>
    <property type="evidence" value="ECO:0007669"/>
    <property type="project" value="TreeGrafter"/>
</dbReference>
<evidence type="ECO:0000256" key="4">
    <source>
        <dbReference type="SAM" id="MobiDB-lite"/>
    </source>
</evidence>
<dbReference type="GO" id="GO:0016567">
    <property type="term" value="P:protein ubiquitination"/>
    <property type="evidence" value="ECO:0007669"/>
    <property type="project" value="TreeGrafter"/>
</dbReference>
<evidence type="ECO:0000313" key="5">
    <source>
        <dbReference type="EMBL" id="KAK3907421.1"/>
    </source>
</evidence>
<dbReference type="AlphaFoldDB" id="A0AAE1GPY3"/>
<keyword evidence="6" id="KW-1185">Reference proteome</keyword>
<dbReference type="GO" id="GO:0008270">
    <property type="term" value="F:zinc ion binding"/>
    <property type="evidence" value="ECO:0007669"/>
    <property type="project" value="UniProtKB-KW"/>
</dbReference>
<keyword evidence="1" id="KW-0479">Metal-binding</keyword>